<dbReference type="RefSeq" id="WP_012109661.1">
    <property type="nucleotide sequence ID" value="NC_009719.1"/>
</dbReference>
<accession>A7HR78</accession>
<dbReference type="InterPro" id="IPR052748">
    <property type="entry name" value="ISR_Activator"/>
</dbReference>
<dbReference type="SMART" id="SM00671">
    <property type="entry name" value="SEL1"/>
    <property type="match status" value="3"/>
</dbReference>
<dbReference type="Proteomes" id="UP000006377">
    <property type="component" value="Chromosome"/>
</dbReference>
<keyword evidence="2" id="KW-0732">Signal</keyword>
<name>A7HR78_PARL1</name>
<feature type="chain" id="PRO_5002710500" evidence="2">
    <location>
        <begin position="29"/>
        <end position="234"/>
    </location>
</feature>
<evidence type="ECO:0000256" key="1">
    <source>
        <dbReference type="SAM" id="MobiDB-lite"/>
    </source>
</evidence>
<gene>
    <name evidence="3" type="ordered locus">Plav_0788</name>
</gene>
<sequence length="234" mass="25059">MYVCRAAPLPAALFAALFLAFFAFDAKAQPGTTVQDRLEDASPTPAEKIALFDEGVAAYDSGDYAKAFEIWLPLAQTDDLAAMRNVALLLRRGDGVARDPERALYFYERAAQGGLTSAQVNTAFMYLGGEGIPQDYKKASFWFHTAAIAGVPVARYNLGVLYERGLGVEADQARALAWYALAARAGHEKALDRLTQLVPSLPGPPPPGETEAPLSKTTPAPPAAEIDPFDGQTP</sequence>
<dbReference type="AlphaFoldDB" id="A7HR78"/>
<dbReference type="Gene3D" id="1.25.40.10">
    <property type="entry name" value="Tetratricopeptide repeat domain"/>
    <property type="match status" value="1"/>
</dbReference>
<dbReference type="SUPFAM" id="SSF81901">
    <property type="entry name" value="HCP-like"/>
    <property type="match status" value="1"/>
</dbReference>
<dbReference type="HOGENOM" id="CLU_1184137_0_0_5"/>
<proteinExistence type="predicted"/>
<evidence type="ECO:0000256" key="2">
    <source>
        <dbReference type="SAM" id="SignalP"/>
    </source>
</evidence>
<feature type="region of interest" description="Disordered" evidence="1">
    <location>
        <begin position="198"/>
        <end position="234"/>
    </location>
</feature>
<protein>
    <submittedName>
        <fullName evidence="3">Sel1 domain protein repeat-containing protein</fullName>
    </submittedName>
</protein>
<evidence type="ECO:0000313" key="4">
    <source>
        <dbReference type="Proteomes" id="UP000006377"/>
    </source>
</evidence>
<evidence type="ECO:0000313" key="3">
    <source>
        <dbReference type="EMBL" id="ABS62411.1"/>
    </source>
</evidence>
<dbReference type="EMBL" id="CP000774">
    <property type="protein sequence ID" value="ABS62411.1"/>
    <property type="molecule type" value="Genomic_DNA"/>
</dbReference>
<keyword evidence="4" id="KW-1185">Reference proteome</keyword>
<dbReference type="PANTHER" id="PTHR45011">
    <property type="entry name" value="DAP3-BINDING CELL DEATH ENHANCER 1"/>
    <property type="match status" value="1"/>
</dbReference>
<dbReference type="eggNOG" id="COG0790">
    <property type="taxonomic scope" value="Bacteria"/>
</dbReference>
<dbReference type="OrthoDB" id="9790300at2"/>
<reference evidence="3 4" key="1">
    <citation type="journal article" date="2011" name="Stand. Genomic Sci.">
        <title>Complete genome sequence of Parvibaculum lavamentivorans type strain (DS-1(T)).</title>
        <authorList>
            <person name="Schleheck D."/>
            <person name="Weiss M."/>
            <person name="Pitluck S."/>
            <person name="Bruce D."/>
            <person name="Land M.L."/>
            <person name="Han S."/>
            <person name="Saunders E."/>
            <person name="Tapia R."/>
            <person name="Detter C."/>
            <person name="Brettin T."/>
            <person name="Han J."/>
            <person name="Woyke T."/>
            <person name="Goodwin L."/>
            <person name="Pennacchio L."/>
            <person name="Nolan M."/>
            <person name="Cook A.M."/>
            <person name="Kjelleberg S."/>
            <person name="Thomas T."/>
        </authorList>
    </citation>
    <scope>NUCLEOTIDE SEQUENCE [LARGE SCALE GENOMIC DNA]</scope>
    <source>
        <strain evidence="4">DS-1 / DSM 13023 / NCIMB 13966</strain>
    </source>
</reference>
<dbReference type="STRING" id="402881.Plav_0788"/>
<dbReference type="PANTHER" id="PTHR45011:SF1">
    <property type="entry name" value="DAP3-BINDING CELL DEATH ENHANCER 1"/>
    <property type="match status" value="1"/>
</dbReference>
<dbReference type="InterPro" id="IPR006597">
    <property type="entry name" value="Sel1-like"/>
</dbReference>
<organism evidence="3 4">
    <name type="scientific">Parvibaculum lavamentivorans (strain DS-1 / DSM 13023 / NCIMB 13966)</name>
    <dbReference type="NCBI Taxonomy" id="402881"/>
    <lineage>
        <taxon>Bacteria</taxon>
        <taxon>Pseudomonadati</taxon>
        <taxon>Pseudomonadota</taxon>
        <taxon>Alphaproteobacteria</taxon>
        <taxon>Hyphomicrobiales</taxon>
        <taxon>Parvibaculaceae</taxon>
        <taxon>Parvibaculum</taxon>
    </lineage>
</organism>
<dbReference type="InterPro" id="IPR011990">
    <property type="entry name" value="TPR-like_helical_dom_sf"/>
</dbReference>
<feature type="signal peptide" evidence="2">
    <location>
        <begin position="1"/>
        <end position="28"/>
    </location>
</feature>
<dbReference type="KEGG" id="pla:Plav_0788"/>
<dbReference type="Pfam" id="PF08238">
    <property type="entry name" value="Sel1"/>
    <property type="match status" value="3"/>
</dbReference>